<keyword evidence="3" id="KW-1133">Transmembrane helix</keyword>
<gene>
    <name evidence="4" type="ORF">BOKJ2_LOCUS2924</name>
</gene>
<evidence type="ECO:0000256" key="2">
    <source>
        <dbReference type="SAM" id="MobiDB-lite"/>
    </source>
</evidence>
<protein>
    <submittedName>
        <fullName evidence="4">Uncharacterized protein</fullName>
    </submittedName>
</protein>
<sequence>MKAIGQRLIQDDDYDVIGNIIGIFSVGTGDLTTDTISNSENKWHKMEEFRQFSFNVVRNSHARYAVYVMMRNMNQTDYTPYCATIYSRHVVRMSVCLERLNETGFNLYAFGTAEQITSKYYIFKHEPVIIFRIFFLGFVIEIDKIKLRLPHHKIEGISSNPSTINFTLAFSSEDYANRSVHYIFHKNVANLNPYSLFNMSKSNIEAMEQERLQKLGRQVMSIPILLICLTTSMIILTTLTIASVCKNKSESKRSLEVLKQMKKELKDLAKLARGEIEIKDTVSKMAFSLPTTPQKSEYTSIQKTQGSRMQKIKSIEKKSEEK</sequence>
<accession>A0A811K1X9</accession>
<evidence type="ECO:0000313" key="5">
    <source>
        <dbReference type="Proteomes" id="UP000614601"/>
    </source>
</evidence>
<feature type="region of interest" description="Disordered" evidence="2">
    <location>
        <begin position="291"/>
        <end position="322"/>
    </location>
</feature>
<dbReference type="EMBL" id="CAJFCW020000002">
    <property type="protein sequence ID" value="CAG9090358.1"/>
    <property type="molecule type" value="Genomic_DNA"/>
</dbReference>
<reference evidence="4" key="1">
    <citation type="submission" date="2020-09" db="EMBL/GenBank/DDBJ databases">
        <authorList>
            <person name="Kikuchi T."/>
        </authorList>
    </citation>
    <scope>NUCLEOTIDE SEQUENCE</scope>
    <source>
        <strain evidence="4">SH1</strain>
    </source>
</reference>
<keyword evidence="3" id="KW-0812">Transmembrane</keyword>
<proteinExistence type="predicted"/>
<feature type="transmembrane region" description="Helical" evidence="3">
    <location>
        <begin position="222"/>
        <end position="245"/>
    </location>
</feature>
<feature type="compositionally biased region" description="Basic and acidic residues" evidence="2">
    <location>
        <begin position="313"/>
        <end position="322"/>
    </location>
</feature>
<dbReference type="Proteomes" id="UP000614601">
    <property type="component" value="Unassembled WGS sequence"/>
</dbReference>
<dbReference type="AlphaFoldDB" id="A0A811K1X9"/>
<evidence type="ECO:0000256" key="1">
    <source>
        <dbReference type="SAM" id="Coils"/>
    </source>
</evidence>
<keyword evidence="1" id="KW-0175">Coiled coil</keyword>
<organism evidence="4 5">
    <name type="scientific">Bursaphelenchus okinawaensis</name>
    <dbReference type="NCBI Taxonomy" id="465554"/>
    <lineage>
        <taxon>Eukaryota</taxon>
        <taxon>Metazoa</taxon>
        <taxon>Ecdysozoa</taxon>
        <taxon>Nematoda</taxon>
        <taxon>Chromadorea</taxon>
        <taxon>Rhabditida</taxon>
        <taxon>Tylenchina</taxon>
        <taxon>Tylenchomorpha</taxon>
        <taxon>Aphelenchoidea</taxon>
        <taxon>Aphelenchoididae</taxon>
        <taxon>Bursaphelenchus</taxon>
    </lineage>
</organism>
<dbReference type="Proteomes" id="UP000783686">
    <property type="component" value="Unassembled WGS sequence"/>
</dbReference>
<keyword evidence="3" id="KW-0472">Membrane</keyword>
<feature type="coiled-coil region" evidence="1">
    <location>
        <begin position="248"/>
        <end position="275"/>
    </location>
</feature>
<name>A0A811K1X9_9BILA</name>
<evidence type="ECO:0000256" key="3">
    <source>
        <dbReference type="SAM" id="Phobius"/>
    </source>
</evidence>
<dbReference type="EMBL" id="CAJFDH010000002">
    <property type="protein sequence ID" value="CAD5209911.1"/>
    <property type="molecule type" value="Genomic_DNA"/>
</dbReference>
<keyword evidence="5" id="KW-1185">Reference proteome</keyword>
<evidence type="ECO:0000313" key="4">
    <source>
        <dbReference type="EMBL" id="CAD5209911.1"/>
    </source>
</evidence>
<comment type="caution">
    <text evidence="4">The sequence shown here is derived from an EMBL/GenBank/DDBJ whole genome shotgun (WGS) entry which is preliminary data.</text>
</comment>
<feature type="compositionally biased region" description="Polar residues" evidence="2">
    <location>
        <begin position="291"/>
        <end position="308"/>
    </location>
</feature>